<accession>A0ABX5PNA0</accession>
<keyword evidence="2" id="KW-1185">Reference proteome</keyword>
<protein>
    <submittedName>
        <fullName evidence="1">Uncharacterized protein</fullName>
    </submittedName>
</protein>
<name>A0ABX5PNA0_9GAMM</name>
<dbReference type="EMBL" id="QJSY01000015">
    <property type="protein sequence ID" value="PYE58267.1"/>
    <property type="molecule type" value="Genomic_DNA"/>
</dbReference>
<gene>
    <name evidence="1" type="ORF">C8J23_11561</name>
</gene>
<organism evidence="1 2">
    <name type="scientific">Shewanella chilikensis</name>
    <dbReference type="NCBI Taxonomy" id="558541"/>
    <lineage>
        <taxon>Bacteria</taxon>
        <taxon>Pseudomonadati</taxon>
        <taxon>Pseudomonadota</taxon>
        <taxon>Gammaproteobacteria</taxon>
        <taxon>Alteromonadales</taxon>
        <taxon>Shewanellaceae</taxon>
        <taxon>Shewanella</taxon>
    </lineage>
</organism>
<dbReference type="Proteomes" id="UP000247584">
    <property type="component" value="Unassembled WGS sequence"/>
</dbReference>
<evidence type="ECO:0000313" key="1">
    <source>
        <dbReference type="EMBL" id="PYE58267.1"/>
    </source>
</evidence>
<reference evidence="1 2" key="1">
    <citation type="submission" date="2018-06" db="EMBL/GenBank/DDBJ databases">
        <title>Genomic Encyclopedia of Type Strains, Phase III (KMG-III): the genomes of soil and plant-associated and newly described type strains.</title>
        <authorList>
            <person name="Whitman W."/>
        </authorList>
    </citation>
    <scope>NUCLEOTIDE SEQUENCE [LARGE SCALE GENOMIC DNA]</scope>
    <source>
        <strain evidence="1 2">JC5</strain>
    </source>
</reference>
<comment type="caution">
    <text evidence="1">The sequence shown here is derived from an EMBL/GenBank/DDBJ whole genome shotgun (WGS) entry which is preliminary data.</text>
</comment>
<evidence type="ECO:0000313" key="2">
    <source>
        <dbReference type="Proteomes" id="UP000247584"/>
    </source>
</evidence>
<sequence>MMTKTLLFSKVDYINHMLLHCYQIGLALNIEFAHIIAGKGR</sequence>
<proteinExistence type="predicted"/>